<evidence type="ECO:0000256" key="1">
    <source>
        <dbReference type="SAM" id="SignalP"/>
    </source>
</evidence>
<feature type="signal peptide" evidence="1">
    <location>
        <begin position="1"/>
        <end position="28"/>
    </location>
</feature>
<dbReference type="Proteomes" id="UP000184396">
    <property type="component" value="Unassembled WGS sequence"/>
</dbReference>
<name>A0A1M6AAK6_9FLAO</name>
<proteinExistence type="predicted"/>
<keyword evidence="3" id="KW-1185">Reference proteome</keyword>
<reference evidence="2 3" key="1">
    <citation type="submission" date="2016-11" db="EMBL/GenBank/DDBJ databases">
        <authorList>
            <person name="Jaros S."/>
            <person name="Januszkiewicz K."/>
            <person name="Wedrychowicz H."/>
        </authorList>
    </citation>
    <scope>NUCLEOTIDE SEQUENCE [LARGE SCALE GENOMIC DNA]</scope>
    <source>
        <strain evidence="2 3">CGMCC 1.12213</strain>
    </source>
</reference>
<organism evidence="2 3">
    <name type="scientific">Algibacter luteus</name>
    <dbReference type="NCBI Taxonomy" id="1178825"/>
    <lineage>
        <taxon>Bacteria</taxon>
        <taxon>Pseudomonadati</taxon>
        <taxon>Bacteroidota</taxon>
        <taxon>Flavobacteriia</taxon>
        <taxon>Flavobacteriales</taxon>
        <taxon>Flavobacteriaceae</taxon>
        <taxon>Algibacter</taxon>
    </lineage>
</organism>
<protein>
    <submittedName>
        <fullName evidence="2">Uncharacterized protein</fullName>
    </submittedName>
</protein>
<gene>
    <name evidence="2" type="ORF">SAMN05216261_0317</name>
</gene>
<dbReference type="PROSITE" id="PS51257">
    <property type="entry name" value="PROKAR_LIPOPROTEIN"/>
    <property type="match status" value="1"/>
</dbReference>
<dbReference type="AlphaFoldDB" id="A0A1M6AAK6"/>
<evidence type="ECO:0000313" key="2">
    <source>
        <dbReference type="EMBL" id="SHI33457.1"/>
    </source>
</evidence>
<evidence type="ECO:0000313" key="3">
    <source>
        <dbReference type="Proteomes" id="UP000184396"/>
    </source>
</evidence>
<sequence>MTLKIIIMNNLKFITAILLLSFIGFTSCTDEDDKVNGENPETNAANSQTAQNLKRSSMHDGSFDDFLDGVSCSSILLPVTATVNGTEVHVVSESDYETVIDILSEYNNDDDEVILHFPLSVKLSNYTEINLSNQIEFNALMATCNQAENTAKDAINCLDINFPITIFTYNLTFTQTGRVVIESEEQLYAFIDEFGSDEQFAIKYPITANLNSDTVISITSDLDLQSRITECIAYDDEKEEAEENAKTIETILVNSMFKIESFIESGVEKANNYADYTIDFAGDLSCTAQNRVNSELENVQGTYEVTSQTEIYFNLTFSGNATFELLNNSWEVTSYSQSSISFKSTANAAVTLVLAQI</sequence>
<dbReference type="EMBL" id="FQYK01000001">
    <property type="protein sequence ID" value="SHI33457.1"/>
    <property type="molecule type" value="Genomic_DNA"/>
</dbReference>
<dbReference type="eggNOG" id="ENOG5033QQ3">
    <property type="taxonomic scope" value="Bacteria"/>
</dbReference>
<accession>A0A1M6AAK6</accession>
<feature type="chain" id="PRO_5009915702" evidence="1">
    <location>
        <begin position="29"/>
        <end position="357"/>
    </location>
</feature>
<dbReference type="STRING" id="1178825.SAMN05216261_0317"/>
<keyword evidence="1" id="KW-0732">Signal</keyword>